<keyword evidence="1" id="KW-0238">DNA-binding</keyword>
<dbReference type="OrthoDB" id="9148135at2"/>
<dbReference type="Pfam" id="PF06224">
    <property type="entry name" value="AlkZ-like"/>
    <property type="match status" value="1"/>
</dbReference>
<protein>
    <submittedName>
        <fullName evidence="1">Winged helix DNA-binding domain-containing protein</fullName>
    </submittedName>
</protein>
<accession>A0A5N0UK22</accession>
<proteinExistence type="predicted"/>
<sequence length="371" mass="40627">MFVQVLSTRALNRALLARQFLLRRVKVSPLAAVHHLVGLQAQAPFPPYFGLWSRLHGFAPDDLGRLLLDRSAVRLALMRGTVHLVTASDSLFLRPLVQPLLDRDLRTNTTHAGALKDLDLGRLAKEARAILAERACTGAELGKALATRWPESTPAALAHAARGLLPLVQIPPRAVWGRSGQPVYATAEEWLGRPLDAEASAEELVRRYLAAFGPATVNDVQAWSGLTRLNEVVDRMRPTLAIFATEAGQELFDLPDAPRPAADTPAPPRFIAEFDNLLLSHADRTRVMSEDSRKRVFGVRNGVFPGTVLVNGFVRGTWKIANQRGSATLTVEAFDRISKKDTDALETSGRRLLQVASPDTTHEVRFNAVSG</sequence>
<name>A0A5N0UK22_9PSEU</name>
<dbReference type="AlphaFoldDB" id="A0A5N0UK22"/>
<comment type="caution">
    <text evidence="1">The sequence shown here is derived from an EMBL/GenBank/DDBJ whole genome shotgun (WGS) entry which is preliminary data.</text>
</comment>
<reference evidence="1" key="1">
    <citation type="submission" date="2019-09" db="EMBL/GenBank/DDBJ databases">
        <authorList>
            <person name="Teo W.F.A."/>
            <person name="Duangmal K."/>
        </authorList>
    </citation>
    <scope>NUCLEOTIDE SEQUENCE [LARGE SCALE GENOMIC DNA]</scope>
    <source>
        <strain evidence="1">K81G1</strain>
    </source>
</reference>
<dbReference type="Proteomes" id="UP000319769">
    <property type="component" value="Unassembled WGS sequence"/>
</dbReference>
<organism evidence="1 2">
    <name type="scientific">Amycolatopsis acidicola</name>
    <dbReference type="NCBI Taxonomy" id="2596893"/>
    <lineage>
        <taxon>Bacteria</taxon>
        <taxon>Bacillati</taxon>
        <taxon>Actinomycetota</taxon>
        <taxon>Actinomycetes</taxon>
        <taxon>Pseudonocardiales</taxon>
        <taxon>Pseudonocardiaceae</taxon>
        <taxon>Amycolatopsis</taxon>
    </lineage>
</organism>
<dbReference type="PANTHER" id="PTHR38479">
    <property type="entry name" value="LMO0824 PROTEIN"/>
    <property type="match status" value="1"/>
</dbReference>
<evidence type="ECO:0000313" key="2">
    <source>
        <dbReference type="Proteomes" id="UP000319769"/>
    </source>
</evidence>
<dbReference type="EMBL" id="VMNW02000144">
    <property type="protein sequence ID" value="KAA9149336.1"/>
    <property type="molecule type" value="Genomic_DNA"/>
</dbReference>
<gene>
    <name evidence="1" type="ORF">FPZ12_043490</name>
</gene>
<dbReference type="GO" id="GO:0003677">
    <property type="term" value="F:DNA binding"/>
    <property type="evidence" value="ECO:0007669"/>
    <property type="project" value="UniProtKB-KW"/>
</dbReference>
<evidence type="ECO:0000313" key="1">
    <source>
        <dbReference type="EMBL" id="KAA9149336.1"/>
    </source>
</evidence>
<dbReference type="PANTHER" id="PTHR38479:SF2">
    <property type="entry name" value="WINGED HELIX DNA-BINDING DOMAIN-CONTAINING PROTEIN"/>
    <property type="match status" value="1"/>
</dbReference>
<keyword evidence="2" id="KW-1185">Reference proteome</keyword>
<dbReference type="InterPro" id="IPR009351">
    <property type="entry name" value="AlkZ-like"/>
</dbReference>